<dbReference type="AlphaFoldDB" id="A0A674P9V0"/>
<evidence type="ECO:0000313" key="1">
    <source>
        <dbReference type="Ensembl" id="ENSTRUP00000082432.1"/>
    </source>
</evidence>
<organism evidence="1 2">
    <name type="scientific">Takifugu rubripes</name>
    <name type="common">Japanese pufferfish</name>
    <name type="synonym">Fugu rubripes</name>
    <dbReference type="NCBI Taxonomy" id="31033"/>
    <lineage>
        <taxon>Eukaryota</taxon>
        <taxon>Metazoa</taxon>
        <taxon>Chordata</taxon>
        <taxon>Craniata</taxon>
        <taxon>Vertebrata</taxon>
        <taxon>Euteleostomi</taxon>
        <taxon>Actinopterygii</taxon>
        <taxon>Neopterygii</taxon>
        <taxon>Teleostei</taxon>
        <taxon>Neoteleostei</taxon>
        <taxon>Acanthomorphata</taxon>
        <taxon>Eupercaria</taxon>
        <taxon>Tetraodontiformes</taxon>
        <taxon>Tetradontoidea</taxon>
        <taxon>Tetraodontidae</taxon>
        <taxon>Takifugu</taxon>
    </lineage>
</organism>
<dbReference type="GO" id="GO:0004190">
    <property type="term" value="F:aspartic-type endopeptidase activity"/>
    <property type="evidence" value="ECO:0007669"/>
    <property type="project" value="InterPro"/>
</dbReference>
<dbReference type="InterPro" id="IPR001969">
    <property type="entry name" value="Aspartic_peptidase_AS"/>
</dbReference>
<evidence type="ECO:0000313" key="2">
    <source>
        <dbReference type="Proteomes" id="UP000005226"/>
    </source>
</evidence>
<reference evidence="1" key="2">
    <citation type="submission" date="2025-08" db="UniProtKB">
        <authorList>
            <consortium name="Ensembl"/>
        </authorList>
    </citation>
    <scope>IDENTIFICATION</scope>
</reference>
<reference evidence="1" key="3">
    <citation type="submission" date="2025-09" db="UniProtKB">
        <authorList>
            <consortium name="Ensembl"/>
        </authorList>
    </citation>
    <scope>IDENTIFICATION</scope>
</reference>
<dbReference type="GeneTree" id="ENSGT01010000222920"/>
<reference evidence="1 2" key="1">
    <citation type="journal article" date="2011" name="Genome Biol. Evol.">
        <title>Integration of the genetic map and genome assembly of fugu facilitates insights into distinct features of genome evolution in teleosts and mammals.</title>
        <authorList>
            <person name="Kai W."/>
            <person name="Kikuchi K."/>
            <person name="Tohari S."/>
            <person name="Chew A.K."/>
            <person name="Tay A."/>
            <person name="Fujiwara A."/>
            <person name="Hosoya S."/>
            <person name="Suetake H."/>
            <person name="Naruse K."/>
            <person name="Brenner S."/>
            <person name="Suzuki Y."/>
            <person name="Venkatesh B."/>
        </authorList>
    </citation>
    <scope>NUCLEOTIDE SEQUENCE [LARGE SCALE GENOMIC DNA]</scope>
</reference>
<name>A0A674P9V0_TAKRU</name>
<dbReference type="OMA" id="TQPREPY"/>
<dbReference type="GO" id="GO:0006508">
    <property type="term" value="P:proteolysis"/>
    <property type="evidence" value="ECO:0007669"/>
    <property type="project" value="InterPro"/>
</dbReference>
<sequence>LDGFFPLCPPTNPATQPREPYIPIPGRYSGDLGTCSQFLHQCQLVFTQQPLTYSTPQAKTAFVMSLLTGQAAAWSVAPRDRAELYLFLLPTKVLVDSGADESFIDSDF</sequence>
<dbReference type="InParanoid" id="A0A674P9V0"/>
<keyword evidence="2" id="KW-1185">Reference proteome</keyword>
<dbReference type="Ensembl" id="ENSTRUT00000078295.1">
    <property type="protein sequence ID" value="ENSTRUP00000082432.1"/>
    <property type="gene ID" value="ENSTRUG00000032340.1"/>
</dbReference>
<dbReference type="PROSITE" id="PS00141">
    <property type="entry name" value="ASP_PROTEASE"/>
    <property type="match status" value="1"/>
</dbReference>
<protein>
    <recommendedName>
        <fullName evidence="3">DUF4939 domain-containing protein</fullName>
    </recommendedName>
</protein>
<dbReference type="Proteomes" id="UP000005226">
    <property type="component" value="Chromosome 8"/>
</dbReference>
<proteinExistence type="predicted"/>
<accession>A0A674P9V0</accession>
<evidence type="ECO:0008006" key="3">
    <source>
        <dbReference type="Google" id="ProtNLM"/>
    </source>
</evidence>